<keyword evidence="2" id="KW-1185">Reference proteome</keyword>
<gene>
    <name evidence="1" type="ORF">ACH5RR_013462</name>
</gene>
<organism evidence="1 2">
    <name type="scientific">Cinchona calisaya</name>
    <dbReference type="NCBI Taxonomy" id="153742"/>
    <lineage>
        <taxon>Eukaryota</taxon>
        <taxon>Viridiplantae</taxon>
        <taxon>Streptophyta</taxon>
        <taxon>Embryophyta</taxon>
        <taxon>Tracheophyta</taxon>
        <taxon>Spermatophyta</taxon>
        <taxon>Magnoliopsida</taxon>
        <taxon>eudicotyledons</taxon>
        <taxon>Gunneridae</taxon>
        <taxon>Pentapetalae</taxon>
        <taxon>asterids</taxon>
        <taxon>lamiids</taxon>
        <taxon>Gentianales</taxon>
        <taxon>Rubiaceae</taxon>
        <taxon>Cinchonoideae</taxon>
        <taxon>Cinchoneae</taxon>
        <taxon>Cinchona</taxon>
    </lineage>
</organism>
<accession>A0ABD3A3H3</accession>
<dbReference type="AlphaFoldDB" id="A0ABD3A3H3"/>
<dbReference type="Proteomes" id="UP001630127">
    <property type="component" value="Unassembled WGS sequence"/>
</dbReference>
<dbReference type="EMBL" id="JBJUIK010000006">
    <property type="protein sequence ID" value="KAL3525090.1"/>
    <property type="molecule type" value="Genomic_DNA"/>
</dbReference>
<comment type="caution">
    <text evidence="1">The sequence shown here is derived from an EMBL/GenBank/DDBJ whole genome shotgun (WGS) entry which is preliminary data.</text>
</comment>
<reference evidence="1 2" key="1">
    <citation type="submission" date="2024-11" db="EMBL/GenBank/DDBJ databases">
        <title>A near-complete genome assembly of Cinchona calisaya.</title>
        <authorList>
            <person name="Lian D.C."/>
            <person name="Zhao X.W."/>
            <person name="Wei L."/>
        </authorList>
    </citation>
    <scope>NUCLEOTIDE SEQUENCE [LARGE SCALE GENOMIC DNA]</scope>
    <source>
        <tissue evidence="1">Nenye</tissue>
    </source>
</reference>
<evidence type="ECO:0000313" key="2">
    <source>
        <dbReference type="Proteomes" id="UP001630127"/>
    </source>
</evidence>
<protein>
    <submittedName>
        <fullName evidence="1">Uncharacterized protein</fullName>
    </submittedName>
</protein>
<sequence length="193" mass="21722">MQNLSDEASSFNNSSFPNHAAMSYLPSKEILSIAQASQDFINEDTWGGNIYAPADDDFSFLPPPSNSIHDSSSFKFMDKLSEDCCFRPIEIGGMDEEFKYERIVENLRWVGMSEKDLKKVKPATRIYNLNEAEKNNDNSLDQFGNDNGIDSFLTDGNVDDFSSTSNFEVYEKIEVSHGMLVSTSQTANTFYHA</sequence>
<proteinExistence type="predicted"/>
<evidence type="ECO:0000313" key="1">
    <source>
        <dbReference type="EMBL" id="KAL3525090.1"/>
    </source>
</evidence>
<name>A0ABD3A3H3_9GENT</name>